<protein>
    <submittedName>
        <fullName evidence="2">Uncharacterized protein</fullName>
    </submittedName>
</protein>
<proteinExistence type="predicted"/>
<evidence type="ECO:0000256" key="1">
    <source>
        <dbReference type="SAM" id="SignalP"/>
    </source>
</evidence>
<keyword evidence="3" id="KW-1185">Reference proteome</keyword>
<name>A0ABD2QF17_9PLAT</name>
<dbReference type="AlphaFoldDB" id="A0ABD2QF17"/>
<comment type="caution">
    <text evidence="2">The sequence shown here is derived from an EMBL/GenBank/DDBJ whole genome shotgun (WGS) entry which is preliminary data.</text>
</comment>
<dbReference type="EMBL" id="JBJKFK010000302">
    <property type="protein sequence ID" value="KAL3317983.1"/>
    <property type="molecule type" value="Genomic_DNA"/>
</dbReference>
<feature type="signal peptide" evidence="1">
    <location>
        <begin position="1"/>
        <end position="17"/>
    </location>
</feature>
<organism evidence="2 3">
    <name type="scientific">Cichlidogyrus casuarinus</name>
    <dbReference type="NCBI Taxonomy" id="1844966"/>
    <lineage>
        <taxon>Eukaryota</taxon>
        <taxon>Metazoa</taxon>
        <taxon>Spiralia</taxon>
        <taxon>Lophotrochozoa</taxon>
        <taxon>Platyhelminthes</taxon>
        <taxon>Monogenea</taxon>
        <taxon>Monopisthocotylea</taxon>
        <taxon>Dactylogyridea</taxon>
        <taxon>Ancyrocephalidae</taxon>
        <taxon>Cichlidogyrus</taxon>
    </lineage>
</organism>
<gene>
    <name evidence="2" type="ORF">Ciccas_003353</name>
</gene>
<evidence type="ECO:0000313" key="2">
    <source>
        <dbReference type="EMBL" id="KAL3317983.1"/>
    </source>
</evidence>
<feature type="chain" id="PRO_5044776365" evidence="1">
    <location>
        <begin position="18"/>
        <end position="380"/>
    </location>
</feature>
<reference evidence="2 3" key="1">
    <citation type="submission" date="2024-11" db="EMBL/GenBank/DDBJ databases">
        <title>Adaptive evolution of stress response genes in parasites aligns with host niche diversity.</title>
        <authorList>
            <person name="Hahn C."/>
            <person name="Resl P."/>
        </authorList>
    </citation>
    <scope>NUCLEOTIDE SEQUENCE [LARGE SCALE GENOMIC DNA]</scope>
    <source>
        <strain evidence="2">EGGRZ-B1_66</strain>
        <tissue evidence="2">Body</tissue>
    </source>
</reference>
<dbReference type="Proteomes" id="UP001626550">
    <property type="component" value="Unassembled WGS sequence"/>
</dbReference>
<sequence length="380" mass="43951">MLKILLLGFLFHITVRTENGEFWIGNAPICEGAVYECSSLDMELVKFDEKGPPDSESCQEGYKALCRMPKLKAINQTEVDATKVQLKILNYDMDLRDAGEPGTENKGQNERICFVGRALYERFSDVDVVVMFGMRIRNCLKTKVTIFDYMKHYGWIHHLHSSRTIIFSKYNIRLEIARNYLSPSTSMLTRLEKQGQEFRIITHDLHAAAVGRNFVEILKRTESLSYDILDYLDTHHIRGATILVESTPFDSQVEAYRAGIINLYFDAQLLVPSDKPSVSRRTNEFADSYLDEWYKDEIPVKSSSQENHFAIFNVGLKPSKFKLETVDDFETDDSSPILYCEFTVTKYDQWIFHINNKCLNYKKTHELSSHHPVLGTFIFL</sequence>
<accession>A0ABD2QF17</accession>
<keyword evidence="1" id="KW-0732">Signal</keyword>
<evidence type="ECO:0000313" key="3">
    <source>
        <dbReference type="Proteomes" id="UP001626550"/>
    </source>
</evidence>